<evidence type="ECO:0000313" key="2">
    <source>
        <dbReference type="Proteomes" id="UP000249619"/>
    </source>
</evidence>
<name>A0A364MUG3_STELY</name>
<comment type="caution">
    <text evidence="1">The sequence shown here is derived from an EMBL/GenBank/DDBJ whole genome shotgun (WGS) entry which is preliminary data.</text>
</comment>
<sequence length="18" mass="1960">MPLSVLCLKESYSANSMS</sequence>
<accession>A0A364MUG3</accession>
<keyword evidence="2" id="KW-1185">Reference proteome</keyword>
<dbReference type="Proteomes" id="UP000249619">
    <property type="component" value="Unassembled WGS sequence"/>
</dbReference>
<dbReference type="EMBL" id="QGDH01000179">
    <property type="protein sequence ID" value="RAR03515.1"/>
    <property type="molecule type" value="Genomic_DNA"/>
</dbReference>
<gene>
    <name evidence="1" type="ORF">DDE83_008196</name>
</gene>
<organism evidence="1 2">
    <name type="scientific">Stemphylium lycopersici</name>
    <name type="common">Tomato gray leaf spot disease fungus</name>
    <name type="synonym">Thyrospora lycopersici</name>
    <dbReference type="NCBI Taxonomy" id="183478"/>
    <lineage>
        <taxon>Eukaryota</taxon>
        <taxon>Fungi</taxon>
        <taxon>Dikarya</taxon>
        <taxon>Ascomycota</taxon>
        <taxon>Pezizomycotina</taxon>
        <taxon>Dothideomycetes</taxon>
        <taxon>Pleosporomycetidae</taxon>
        <taxon>Pleosporales</taxon>
        <taxon>Pleosporineae</taxon>
        <taxon>Pleosporaceae</taxon>
        <taxon>Stemphylium</taxon>
    </lineage>
</organism>
<evidence type="ECO:0000313" key="1">
    <source>
        <dbReference type="EMBL" id="RAR03515.1"/>
    </source>
</evidence>
<proteinExistence type="predicted"/>
<dbReference type="AlphaFoldDB" id="A0A364MUG3"/>
<reference evidence="2" key="1">
    <citation type="submission" date="2018-05" db="EMBL/GenBank/DDBJ databases">
        <title>Draft genome sequence of Stemphylium lycopersici strain CIDEFI 213.</title>
        <authorList>
            <person name="Medina R."/>
            <person name="Franco M.E.E."/>
            <person name="Lucentini C.G."/>
            <person name="Saparrat M.C.N."/>
            <person name="Balatti P.A."/>
        </authorList>
    </citation>
    <scope>NUCLEOTIDE SEQUENCE [LARGE SCALE GENOMIC DNA]</scope>
    <source>
        <strain evidence="2">CIDEFI 213</strain>
    </source>
</reference>
<protein>
    <submittedName>
        <fullName evidence="1">Uncharacterized protein</fullName>
    </submittedName>
</protein>